<keyword evidence="3" id="KW-1185">Reference proteome</keyword>
<proteinExistence type="predicted"/>
<gene>
    <name evidence="2" type="ORF">M422DRAFT_266765</name>
</gene>
<organism evidence="2 3">
    <name type="scientific">Sphaerobolus stellatus (strain SS14)</name>
    <dbReference type="NCBI Taxonomy" id="990650"/>
    <lineage>
        <taxon>Eukaryota</taxon>
        <taxon>Fungi</taxon>
        <taxon>Dikarya</taxon>
        <taxon>Basidiomycota</taxon>
        <taxon>Agaricomycotina</taxon>
        <taxon>Agaricomycetes</taxon>
        <taxon>Phallomycetidae</taxon>
        <taxon>Geastrales</taxon>
        <taxon>Sphaerobolaceae</taxon>
        <taxon>Sphaerobolus</taxon>
    </lineage>
</organism>
<keyword evidence="1" id="KW-0732">Signal</keyword>
<dbReference type="AlphaFoldDB" id="A0A0C9UQY1"/>
<dbReference type="HOGENOM" id="CLU_156050_0_0_1"/>
<accession>A0A0C9UQY1</accession>
<feature type="chain" id="PRO_5002204299" description="Fungal calcium binding protein domain-containing protein" evidence="1">
    <location>
        <begin position="29"/>
        <end position="135"/>
    </location>
</feature>
<feature type="signal peptide" evidence="1">
    <location>
        <begin position="1"/>
        <end position="28"/>
    </location>
</feature>
<evidence type="ECO:0000313" key="3">
    <source>
        <dbReference type="Proteomes" id="UP000054279"/>
    </source>
</evidence>
<name>A0A0C9UQY1_SPHS4</name>
<dbReference type="Proteomes" id="UP000054279">
    <property type="component" value="Unassembled WGS sequence"/>
</dbReference>
<protein>
    <recommendedName>
        <fullName evidence="4">Fungal calcium binding protein domain-containing protein</fullName>
    </recommendedName>
</protein>
<reference evidence="2 3" key="1">
    <citation type="submission" date="2014-06" db="EMBL/GenBank/DDBJ databases">
        <title>Evolutionary Origins and Diversification of the Mycorrhizal Mutualists.</title>
        <authorList>
            <consortium name="DOE Joint Genome Institute"/>
            <consortium name="Mycorrhizal Genomics Consortium"/>
            <person name="Kohler A."/>
            <person name="Kuo A."/>
            <person name="Nagy L.G."/>
            <person name="Floudas D."/>
            <person name="Copeland A."/>
            <person name="Barry K.W."/>
            <person name="Cichocki N."/>
            <person name="Veneault-Fourrey C."/>
            <person name="LaButti K."/>
            <person name="Lindquist E.A."/>
            <person name="Lipzen A."/>
            <person name="Lundell T."/>
            <person name="Morin E."/>
            <person name="Murat C."/>
            <person name="Riley R."/>
            <person name="Ohm R."/>
            <person name="Sun H."/>
            <person name="Tunlid A."/>
            <person name="Henrissat B."/>
            <person name="Grigoriev I.V."/>
            <person name="Hibbett D.S."/>
            <person name="Martin F."/>
        </authorList>
    </citation>
    <scope>NUCLEOTIDE SEQUENCE [LARGE SCALE GENOMIC DNA]</scope>
    <source>
        <strain evidence="2 3">SS14</strain>
    </source>
</reference>
<evidence type="ECO:0000313" key="2">
    <source>
        <dbReference type="EMBL" id="KIJ31517.1"/>
    </source>
</evidence>
<dbReference type="EMBL" id="KN837241">
    <property type="protein sequence ID" value="KIJ31517.1"/>
    <property type="molecule type" value="Genomic_DNA"/>
</dbReference>
<evidence type="ECO:0000256" key="1">
    <source>
        <dbReference type="SAM" id="SignalP"/>
    </source>
</evidence>
<evidence type="ECO:0008006" key="4">
    <source>
        <dbReference type="Google" id="ProtNLM"/>
    </source>
</evidence>
<sequence>MPSLVFNSSIVGMKVLFAFVCSALVVAATPFTKRDDCEIAGCIKSIAGAVPAIAACADAIKDSNDTDAFDGAPAKKVFSDIDCLFEAVESDIDIPKDCNPCVMALVPDDVKPRASINNRMDYLWYRVVRHKLSLL</sequence>